<evidence type="ECO:0000256" key="9">
    <source>
        <dbReference type="PIRSR" id="PIRSR001589-2"/>
    </source>
</evidence>
<accession>A0AA42CCW8</accession>
<evidence type="ECO:0000256" key="2">
    <source>
        <dbReference type="ARBA" id="ARBA00005752"/>
    </source>
</evidence>
<keyword evidence="13" id="KW-1185">Reference proteome</keyword>
<sequence>MCGIAGVMMRDGSAPDQAVLDRLLAALAHRGPDGQGRLVRGDTALVHTRLAIIDLETGDQPLFAPSGAALVGNGEIYNNPELRAQMAGTPFRTRSDCEPALFLYEAEGEDFAARLRGMFALAIHDPARGRVVLTRDPFGIKPLYYVQMVTAFAFASEPQALIAAGFARAAAAPRQRAELLQLKFTTGAETAFPGIERVLPGETLVIERGAIVERRRRAALPPGPPEPIGHAEAMHKLDAVLLDSVAVHLRSDVPYGLFLSGGIDSAALLALMTRATGQRIQALTVGWEGAGAVDESHEAARLAKVMGAACHRLEMTARDFWTLAPRIAAAIDDPTADAAVLPTYMLGQAAAGSLKVTLCGEGADELFGGYSRYRKRRAPWRWLARKPRTKGLFGGVAALAGWRDGIAAAEGAVAAGRSPLQATQEVDVLEWLPNDLLTKLDRCLMAHGVEGRTPFLDPVVADFAFRLPDAEKVGLRFGKVLLRDWLARAFPEAGAYARKKGFKPPVGAWMAAQGLTLGRLVAAQPGIAEVLPADQVAAAFAAAEANPQRAWSLLYYALWHSHHVMGLPADGDIGAVLEAASRPCSVSRTGAARAMARP</sequence>
<feature type="active site" description="For GATase activity" evidence="8">
    <location>
        <position position="2"/>
    </location>
</feature>
<dbReference type="SUPFAM" id="SSF52402">
    <property type="entry name" value="Adenine nucleotide alpha hydrolases-like"/>
    <property type="match status" value="1"/>
</dbReference>
<dbReference type="PROSITE" id="PS51278">
    <property type="entry name" value="GATASE_TYPE_2"/>
    <property type="match status" value="1"/>
</dbReference>
<evidence type="ECO:0000256" key="5">
    <source>
        <dbReference type="ARBA" id="ARBA00022840"/>
    </source>
</evidence>
<dbReference type="CDD" id="cd00712">
    <property type="entry name" value="AsnB"/>
    <property type="match status" value="1"/>
</dbReference>
<evidence type="ECO:0000256" key="3">
    <source>
        <dbReference type="ARBA" id="ARBA00012737"/>
    </source>
</evidence>
<reference evidence="12" key="1">
    <citation type="submission" date="2022-09" db="EMBL/GenBank/DDBJ databases">
        <title>Rhodovastum sp. nov. RN2-1 isolated from soil in Seongnam, South Korea.</title>
        <authorList>
            <person name="Le N.T."/>
        </authorList>
    </citation>
    <scope>NUCLEOTIDE SEQUENCE</scope>
    <source>
        <strain evidence="12">RN2-1</strain>
    </source>
</reference>
<comment type="pathway">
    <text evidence="1">Amino-acid biosynthesis; L-asparagine biosynthesis; L-asparagine from L-aspartate (L-Gln route): step 1/1.</text>
</comment>
<comment type="catalytic activity">
    <reaction evidence="7">
        <text>L-aspartate + L-glutamine + ATP + H2O = L-asparagine + L-glutamate + AMP + diphosphate + H(+)</text>
        <dbReference type="Rhea" id="RHEA:12228"/>
        <dbReference type="ChEBI" id="CHEBI:15377"/>
        <dbReference type="ChEBI" id="CHEBI:15378"/>
        <dbReference type="ChEBI" id="CHEBI:29985"/>
        <dbReference type="ChEBI" id="CHEBI:29991"/>
        <dbReference type="ChEBI" id="CHEBI:30616"/>
        <dbReference type="ChEBI" id="CHEBI:33019"/>
        <dbReference type="ChEBI" id="CHEBI:58048"/>
        <dbReference type="ChEBI" id="CHEBI:58359"/>
        <dbReference type="ChEBI" id="CHEBI:456215"/>
        <dbReference type="EC" id="6.3.5.4"/>
    </reaction>
</comment>
<dbReference type="GO" id="GO:0005829">
    <property type="term" value="C:cytosol"/>
    <property type="evidence" value="ECO:0007669"/>
    <property type="project" value="TreeGrafter"/>
</dbReference>
<dbReference type="InterPro" id="IPR029055">
    <property type="entry name" value="Ntn_hydrolases_N"/>
</dbReference>
<dbReference type="InterPro" id="IPR051786">
    <property type="entry name" value="ASN_synthetase/amidase"/>
</dbReference>
<dbReference type="GO" id="GO:0004066">
    <property type="term" value="F:asparagine synthase (glutamine-hydrolyzing) activity"/>
    <property type="evidence" value="ECO:0007669"/>
    <property type="project" value="UniProtKB-EC"/>
</dbReference>
<dbReference type="PIRSF" id="PIRSF001589">
    <property type="entry name" value="Asn_synthetase_glu-h"/>
    <property type="match status" value="1"/>
</dbReference>
<evidence type="ECO:0000256" key="4">
    <source>
        <dbReference type="ARBA" id="ARBA00022741"/>
    </source>
</evidence>
<dbReference type="NCBIfam" id="TIGR01536">
    <property type="entry name" value="asn_synth_AEB"/>
    <property type="match status" value="1"/>
</dbReference>
<dbReference type="SUPFAM" id="SSF56235">
    <property type="entry name" value="N-terminal nucleophile aminohydrolases (Ntn hydrolases)"/>
    <property type="match status" value="1"/>
</dbReference>
<keyword evidence="4 9" id="KW-0547">Nucleotide-binding</keyword>
<dbReference type="InterPro" id="IPR001962">
    <property type="entry name" value="Asn_synthase"/>
</dbReference>
<dbReference type="GO" id="GO:0005524">
    <property type="term" value="F:ATP binding"/>
    <property type="evidence" value="ECO:0007669"/>
    <property type="project" value="UniProtKB-KW"/>
</dbReference>
<evidence type="ECO:0000313" key="13">
    <source>
        <dbReference type="Proteomes" id="UP001165679"/>
    </source>
</evidence>
<dbReference type="InterPro" id="IPR033738">
    <property type="entry name" value="AsnB_N"/>
</dbReference>
<comment type="caution">
    <text evidence="12">The sequence shown here is derived from an EMBL/GenBank/DDBJ whole genome shotgun (WGS) entry which is preliminary data.</text>
</comment>
<comment type="similarity">
    <text evidence="2">Belongs to the asparagine synthetase family.</text>
</comment>
<dbReference type="AlphaFoldDB" id="A0AA42CCW8"/>
<dbReference type="PANTHER" id="PTHR43284">
    <property type="entry name" value="ASPARAGINE SYNTHETASE (GLUTAMINE-HYDROLYZING)"/>
    <property type="match status" value="1"/>
</dbReference>
<evidence type="ECO:0000313" key="12">
    <source>
        <dbReference type="EMBL" id="MCW3474093.1"/>
    </source>
</evidence>
<feature type="domain" description="Glutamine amidotransferase type-2" evidence="11">
    <location>
        <begin position="2"/>
        <end position="209"/>
    </location>
</feature>
<dbReference type="CDD" id="cd01991">
    <property type="entry name" value="Asn_synthase_B_C"/>
    <property type="match status" value="1"/>
</dbReference>
<protein>
    <recommendedName>
        <fullName evidence="3">asparagine synthase (glutamine-hydrolyzing)</fullName>
        <ecNumber evidence="3">6.3.5.4</ecNumber>
    </recommendedName>
</protein>
<dbReference type="Proteomes" id="UP001165679">
    <property type="component" value="Unassembled WGS sequence"/>
</dbReference>
<dbReference type="InterPro" id="IPR014729">
    <property type="entry name" value="Rossmann-like_a/b/a_fold"/>
</dbReference>
<evidence type="ECO:0000256" key="6">
    <source>
        <dbReference type="ARBA" id="ARBA00022962"/>
    </source>
</evidence>
<dbReference type="GO" id="GO:0006529">
    <property type="term" value="P:asparagine biosynthetic process"/>
    <property type="evidence" value="ECO:0007669"/>
    <property type="project" value="UniProtKB-KW"/>
</dbReference>
<dbReference type="Gene3D" id="3.60.20.10">
    <property type="entry name" value="Glutamine Phosphoribosylpyrophosphate, subunit 1, domain 1"/>
    <property type="match status" value="1"/>
</dbReference>
<feature type="binding site" evidence="9">
    <location>
        <position position="285"/>
    </location>
    <ligand>
        <name>ATP</name>
        <dbReference type="ChEBI" id="CHEBI:30616"/>
    </ligand>
</feature>
<dbReference type="InterPro" id="IPR006426">
    <property type="entry name" value="Asn_synth_AEB"/>
</dbReference>
<feature type="binding site" evidence="9">
    <location>
        <position position="96"/>
    </location>
    <ligand>
        <name>L-glutamine</name>
        <dbReference type="ChEBI" id="CHEBI:58359"/>
    </ligand>
</feature>
<dbReference type="Pfam" id="PF00733">
    <property type="entry name" value="Asn_synthase"/>
    <property type="match status" value="1"/>
</dbReference>
<keyword evidence="5 9" id="KW-0067">ATP-binding</keyword>
<evidence type="ECO:0000256" key="1">
    <source>
        <dbReference type="ARBA" id="ARBA00005187"/>
    </source>
</evidence>
<feature type="site" description="Important for beta-aspartyl-AMP intermediate formation" evidence="10">
    <location>
        <position position="361"/>
    </location>
</feature>
<name>A0AA42CCW8_9PROT</name>
<evidence type="ECO:0000256" key="10">
    <source>
        <dbReference type="PIRSR" id="PIRSR001589-3"/>
    </source>
</evidence>
<dbReference type="EMBL" id="JAPDNT010000002">
    <property type="protein sequence ID" value="MCW3474093.1"/>
    <property type="molecule type" value="Genomic_DNA"/>
</dbReference>
<evidence type="ECO:0000256" key="8">
    <source>
        <dbReference type="PIRSR" id="PIRSR001589-1"/>
    </source>
</evidence>
<dbReference type="InterPro" id="IPR017932">
    <property type="entry name" value="GATase_2_dom"/>
</dbReference>
<dbReference type="EC" id="6.3.5.4" evidence="3"/>
<gene>
    <name evidence="12" type="primary">asnB</name>
    <name evidence="12" type="ORF">OL599_05830</name>
</gene>
<keyword evidence="8" id="KW-0028">Amino-acid biosynthesis</keyword>
<dbReference type="Pfam" id="PF13537">
    <property type="entry name" value="GATase_7"/>
    <property type="match status" value="1"/>
</dbReference>
<evidence type="ECO:0000256" key="7">
    <source>
        <dbReference type="ARBA" id="ARBA00048741"/>
    </source>
</evidence>
<proteinExistence type="inferred from homology"/>
<reference evidence="12" key="2">
    <citation type="submission" date="2022-10" db="EMBL/GenBank/DDBJ databases">
        <authorList>
            <person name="Trinh H.N."/>
        </authorList>
    </citation>
    <scope>NUCLEOTIDE SEQUENCE</scope>
    <source>
        <strain evidence="12">RN2-1</strain>
    </source>
</reference>
<dbReference type="RefSeq" id="WP_264712713.1">
    <property type="nucleotide sequence ID" value="NZ_JAPDNT010000002.1"/>
</dbReference>
<organism evidence="12 13">
    <name type="scientific">Limobrevibacterium gyesilva</name>
    <dbReference type="NCBI Taxonomy" id="2991712"/>
    <lineage>
        <taxon>Bacteria</taxon>
        <taxon>Pseudomonadati</taxon>
        <taxon>Pseudomonadota</taxon>
        <taxon>Alphaproteobacteria</taxon>
        <taxon>Acetobacterales</taxon>
        <taxon>Acetobacteraceae</taxon>
        <taxon>Limobrevibacterium</taxon>
    </lineage>
</organism>
<keyword evidence="6 8" id="KW-0315">Glutamine amidotransferase</keyword>
<keyword evidence="12" id="KW-0436">Ligase</keyword>
<dbReference type="Gene3D" id="3.40.50.620">
    <property type="entry name" value="HUPs"/>
    <property type="match status" value="1"/>
</dbReference>
<evidence type="ECO:0000259" key="11">
    <source>
        <dbReference type="PROSITE" id="PS51278"/>
    </source>
</evidence>
<dbReference type="PANTHER" id="PTHR43284:SF1">
    <property type="entry name" value="ASPARAGINE SYNTHETASE"/>
    <property type="match status" value="1"/>
</dbReference>
<keyword evidence="8" id="KW-0061">Asparagine biosynthesis</keyword>